<gene>
    <name evidence="2" type="ORF">VaNZ11_011616</name>
</gene>
<feature type="region of interest" description="Disordered" evidence="1">
    <location>
        <begin position="702"/>
        <end position="804"/>
    </location>
</feature>
<dbReference type="Proteomes" id="UP001165090">
    <property type="component" value="Unassembled WGS sequence"/>
</dbReference>
<name>A0ABQ5SBY9_9CHLO</name>
<feature type="compositionally biased region" description="Polar residues" evidence="1">
    <location>
        <begin position="725"/>
        <end position="737"/>
    </location>
</feature>
<accession>A0ABQ5SBY9</accession>
<feature type="compositionally biased region" description="Gly residues" evidence="1">
    <location>
        <begin position="746"/>
        <end position="757"/>
    </location>
</feature>
<evidence type="ECO:0000313" key="2">
    <source>
        <dbReference type="EMBL" id="GLI67420.1"/>
    </source>
</evidence>
<feature type="compositionally biased region" description="Acidic residues" evidence="1">
    <location>
        <begin position="705"/>
        <end position="724"/>
    </location>
</feature>
<keyword evidence="3" id="KW-1185">Reference proteome</keyword>
<sequence>MGCGISRGAPVTASLALVPRVEKEQDDASLEPVQIKRLGVRAYDDFFTDFESAVSTVVNFNNTLHDALWDAKAAFAVASSPDPEYALNLEVETDGIRSVPQLLIDVLYADNSNRPLPFEVRHLLTSRPAIAEADRDVAYAVQELTAALQSHPAPAQLSYDDNRMQLTVIPASNGWSVPGASRQYQRLHQHAARVSSSLVSMRKAAPGLRLLVTVVPSSAPGARTFSWRLLQQPNTKVLGTSIGAINLDKQVASPLRVASAHGAAAIVEAAATVAQQAAAIAAAVTTVGAPLIQLQLEAGRRLVAITSAINLMETAATNAAQHSALSNNVILRTLSLTRGADQSVGSTAAIASKGITTAAHADEAAAVLRRAISSANHALFRLAKCSTAGASSGRDAAALRKGDRSAYSISKAVTLVLEAAIFAVRQAAGVTAAGETTGPTAAAIRSSADGGMSDALSINDLISVEPQLCAVSESGSVLSSSVQGGGNSAAGGVGSSGSSFPITGAPVSPLLPKDCGSATGGDGLTPGRSWNWEWGIESRVTGVSFPECLPPKARAVYEAVNRVVDAARNITEQLPLVQRDMLALVGDADAVFQKNDEQLATAARDMMSAGRMRSALERNANTISASPALVGRLQAAVTRLMDDLRRGAEHMRRMANGGAEVDANECSCREACDSSSRGSGNRSMIVRQLNNAVAMATAAAAAATAEEEAEEADVGSEQDSEMDSESGSNDAGGTSYTVRGDSSLDGGDGGYSSGGGDRNTTADGKYSVRTIRRGSGSGAASATGFGPECSIETSATRTGSGGHVSAVSRRVMLPPLPQGT</sequence>
<protein>
    <submittedName>
        <fullName evidence="2">Uncharacterized protein</fullName>
    </submittedName>
</protein>
<reference evidence="2 3" key="1">
    <citation type="journal article" date="2023" name="IScience">
        <title>Expanded male sex-determining region conserved during the evolution of homothallism in the green alga Volvox.</title>
        <authorList>
            <person name="Yamamoto K."/>
            <person name="Matsuzaki R."/>
            <person name="Mahakham W."/>
            <person name="Heman W."/>
            <person name="Sekimoto H."/>
            <person name="Kawachi M."/>
            <person name="Minakuchi Y."/>
            <person name="Toyoda A."/>
            <person name="Nozaki H."/>
        </authorList>
    </citation>
    <scope>NUCLEOTIDE SEQUENCE [LARGE SCALE GENOMIC DNA]</scope>
    <source>
        <strain evidence="2 3">NIES-4468</strain>
    </source>
</reference>
<dbReference type="EMBL" id="BSDZ01000078">
    <property type="protein sequence ID" value="GLI67420.1"/>
    <property type="molecule type" value="Genomic_DNA"/>
</dbReference>
<organism evidence="2 3">
    <name type="scientific">Volvox africanus</name>
    <dbReference type="NCBI Taxonomy" id="51714"/>
    <lineage>
        <taxon>Eukaryota</taxon>
        <taxon>Viridiplantae</taxon>
        <taxon>Chlorophyta</taxon>
        <taxon>core chlorophytes</taxon>
        <taxon>Chlorophyceae</taxon>
        <taxon>CS clade</taxon>
        <taxon>Chlamydomonadales</taxon>
        <taxon>Volvocaceae</taxon>
        <taxon>Volvox</taxon>
    </lineage>
</organism>
<proteinExistence type="predicted"/>
<comment type="caution">
    <text evidence="2">The sequence shown here is derived from an EMBL/GenBank/DDBJ whole genome shotgun (WGS) entry which is preliminary data.</text>
</comment>
<evidence type="ECO:0000256" key="1">
    <source>
        <dbReference type="SAM" id="MobiDB-lite"/>
    </source>
</evidence>
<feature type="region of interest" description="Disordered" evidence="1">
    <location>
        <begin position="660"/>
        <end position="681"/>
    </location>
</feature>
<evidence type="ECO:0000313" key="3">
    <source>
        <dbReference type="Proteomes" id="UP001165090"/>
    </source>
</evidence>